<dbReference type="SMART" id="SM00487">
    <property type="entry name" value="DEXDc"/>
    <property type="match status" value="1"/>
</dbReference>
<dbReference type="PANTHER" id="PTHR47958">
    <property type="entry name" value="ATP-DEPENDENT RNA HELICASE DBP3"/>
    <property type="match status" value="1"/>
</dbReference>
<feature type="short sequence motif" description="Q motif" evidence="10">
    <location>
        <begin position="429"/>
        <end position="457"/>
    </location>
</feature>
<dbReference type="InterPro" id="IPR057479">
    <property type="entry name" value="PRP28/DDX23-like_helical"/>
</dbReference>
<keyword evidence="5" id="KW-0347">Helicase</keyword>
<feature type="compositionally biased region" description="Basic residues" evidence="11">
    <location>
        <begin position="360"/>
        <end position="379"/>
    </location>
</feature>
<evidence type="ECO:0000256" key="1">
    <source>
        <dbReference type="ARBA" id="ARBA00012552"/>
    </source>
</evidence>
<dbReference type="PROSITE" id="PS51195">
    <property type="entry name" value="Q_MOTIF"/>
    <property type="match status" value="1"/>
</dbReference>
<dbReference type="Pfam" id="PF25430">
    <property type="entry name" value="DDX23"/>
    <property type="match status" value="1"/>
</dbReference>
<dbReference type="Gene3D" id="3.40.50.300">
    <property type="entry name" value="P-loop containing nucleotide triphosphate hydrolases"/>
    <property type="match status" value="2"/>
</dbReference>
<dbReference type="EMBL" id="JANTQA010000042">
    <property type="protein sequence ID" value="KAJ3434503.1"/>
    <property type="molecule type" value="Genomic_DNA"/>
</dbReference>
<name>A0AAV7YXL4_9EUKA</name>
<dbReference type="CDD" id="cd18787">
    <property type="entry name" value="SF2_C_DEAD"/>
    <property type="match status" value="1"/>
</dbReference>
<evidence type="ECO:0000256" key="9">
    <source>
        <dbReference type="ARBA" id="ARBA00047984"/>
    </source>
</evidence>
<evidence type="ECO:0000256" key="4">
    <source>
        <dbReference type="ARBA" id="ARBA00022801"/>
    </source>
</evidence>
<feature type="domain" description="DEAD-box RNA helicase Q" evidence="14">
    <location>
        <begin position="429"/>
        <end position="457"/>
    </location>
</feature>
<dbReference type="InterPro" id="IPR027417">
    <property type="entry name" value="P-loop_NTPase"/>
</dbReference>
<dbReference type="GO" id="GO:0008380">
    <property type="term" value="P:RNA splicing"/>
    <property type="evidence" value="ECO:0007669"/>
    <property type="project" value="UniProtKB-KW"/>
</dbReference>
<dbReference type="SMART" id="SM00490">
    <property type="entry name" value="HELICc"/>
    <property type="match status" value="1"/>
</dbReference>
<dbReference type="InterPro" id="IPR001650">
    <property type="entry name" value="Helicase_C-like"/>
</dbReference>
<comment type="catalytic activity">
    <reaction evidence="9">
        <text>ATP + H2O = ADP + phosphate + H(+)</text>
        <dbReference type="Rhea" id="RHEA:13065"/>
        <dbReference type="ChEBI" id="CHEBI:15377"/>
        <dbReference type="ChEBI" id="CHEBI:15378"/>
        <dbReference type="ChEBI" id="CHEBI:30616"/>
        <dbReference type="ChEBI" id="CHEBI:43474"/>
        <dbReference type="ChEBI" id="CHEBI:456216"/>
        <dbReference type="EC" id="3.6.4.13"/>
    </reaction>
</comment>
<dbReference type="InterPro" id="IPR000629">
    <property type="entry name" value="RNA-helicase_DEAD-box_CS"/>
</dbReference>
<accession>A0AAV7YXL4</accession>
<feature type="compositionally biased region" description="Basic and acidic residues" evidence="11">
    <location>
        <begin position="346"/>
        <end position="359"/>
    </location>
</feature>
<evidence type="ECO:0000256" key="6">
    <source>
        <dbReference type="ARBA" id="ARBA00022840"/>
    </source>
</evidence>
<feature type="domain" description="Helicase C-terminal" evidence="13">
    <location>
        <begin position="740"/>
        <end position="899"/>
    </location>
</feature>
<dbReference type="Proteomes" id="UP001146793">
    <property type="component" value="Unassembled WGS sequence"/>
</dbReference>
<feature type="compositionally biased region" description="Basic and acidic residues" evidence="11">
    <location>
        <begin position="232"/>
        <end position="336"/>
    </location>
</feature>
<feature type="compositionally biased region" description="Basic and acidic residues" evidence="11">
    <location>
        <begin position="1"/>
        <end position="44"/>
    </location>
</feature>
<dbReference type="Pfam" id="PF00271">
    <property type="entry name" value="Helicase_C"/>
    <property type="match status" value="1"/>
</dbReference>
<evidence type="ECO:0000313" key="16">
    <source>
        <dbReference type="Proteomes" id="UP001146793"/>
    </source>
</evidence>
<dbReference type="GO" id="GO:0006397">
    <property type="term" value="P:mRNA processing"/>
    <property type="evidence" value="ECO:0007669"/>
    <property type="project" value="UniProtKB-KW"/>
</dbReference>
<keyword evidence="7" id="KW-0508">mRNA splicing</keyword>
<evidence type="ECO:0000256" key="11">
    <source>
        <dbReference type="SAM" id="MobiDB-lite"/>
    </source>
</evidence>
<dbReference type="GO" id="GO:0003724">
    <property type="term" value="F:RNA helicase activity"/>
    <property type="evidence" value="ECO:0007669"/>
    <property type="project" value="UniProtKB-EC"/>
</dbReference>
<evidence type="ECO:0000256" key="3">
    <source>
        <dbReference type="ARBA" id="ARBA00022741"/>
    </source>
</evidence>
<sequence>MKKDYLDSRVEKIKKQEIKEKEIQKKKNLEKEKEKQKRNHESNSHYRSSRSRNERERDRDRYRYRDRHNERNRDRDRERERGRYYNRNDRGYDPNQRKMSKNEETLSRLEELKKKEEKELQQQYLVGRKKITRRHRRIKNRERGRIKMDWDPSEDTSEKDNVLFKDSQNISMLFGTGLRAGIDPMEQFRHNKRKRKSKILRQDSDSPSDFEYADEDKISQSDKKKRTNTDSNSKKERERSRDQKRNRDKKERDRERERDRDRDKKERDRERDRDRNSKREREKKRERDRDRDKKERDRDRDRDRERERERGRERERENDKEREKERDRKRERERKKDREKHRNRKKDKEKQIETEIEKEKKKKKKKKEKEKGKKRKTKQKSLWAERIMNKDQVHWSEKSRENMNARDWRIFREDHQLVCYGGNVPNPLRFWEEANISKKLLRSIKDSGYKKPFAIQCQAIPVGLQNRDAIGIAKTGSGKTAAFLIPMLVYVSRLPKMTMQIAQNGPYALTLVPTRELAQQIENEANKFCKSLGLRAYSIVGGNPIEEQAIVLRNGVEILIATPGRLKDCLERQYLVLNQCNYVVLDEADRMINLGFEDKVIEILDAMPVQNLRPLERVSKDDDEDEDMDLEQKLIDYQISAQRGFDLNKDKKKNILDNNNSFFLDEIKTGKGKRRSRKKKTEEEKIKEAERSFKEISEFKYRQTFMFTATMSTSLERIAKKFLRSPVIIRVGDPGTTVNTIKQTVLFIKKTQKNDNLFSILSQFEPPMIVFVNTVNKCENITYDLENRGYKPISIHGKKTQNQREGAIRRFKEGFAHVLVATDVASRGLDIEDVSLVLNYDMPNSIDTYTHRIGRTARAGKRGEAYTLLTKEDNEMFYDLRNMLHECNERVPSELENHPDAIVKPGTFRSVKN</sequence>
<dbReference type="AlphaFoldDB" id="A0AAV7YXL4"/>
<evidence type="ECO:0000256" key="2">
    <source>
        <dbReference type="ARBA" id="ARBA00022664"/>
    </source>
</evidence>
<feature type="domain" description="Helicase ATP-binding" evidence="12">
    <location>
        <begin position="460"/>
        <end position="729"/>
    </location>
</feature>
<dbReference type="GO" id="GO:0003676">
    <property type="term" value="F:nucleic acid binding"/>
    <property type="evidence" value="ECO:0007669"/>
    <property type="project" value="InterPro"/>
</dbReference>
<evidence type="ECO:0000256" key="10">
    <source>
        <dbReference type="PROSITE-ProRule" id="PRU00552"/>
    </source>
</evidence>
<dbReference type="Pfam" id="PF00270">
    <property type="entry name" value="DEAD"/>
    <property type="match status" value="1"/>
</dbReference>
<organism evidence="15 16">
    <name type="scientific">Anaeramoeba flamelloides</name>
    <dbReference type="NCBI Taxonomy" id="1746091"/>
    <lineage>
        <taxon>Eukaryota</taxon>
        <taxon>Metamonada</taxon>
        <taxon>Anaeramoebidae</taxon>
        <taxon>Anaeramoeba</taxon>
    </lineage>
</organism>
<dbReference type="InterPro" id="IPR014014">
    <property type="entry name" value="RNA_helicase_DEAD_Q_motif"/>
</dbReference>
<reference evidence="15" key="1">
    <citation type="submission" date="2022-08" db="EMBL/GenBank/DDBJ databases">
        <title>Novel sulphate-reducing endosymbionts in the free-living metamonad Anaeramoeba.</title>
        <authorList>
            <person name="Jerlstrom-Hultqvist J."/>
            <person name="Cepicka I."/>
            <person name="Gallot-Lavallee L."/>
            <person name="Salas-Leiva D."/>
            <person name="Curtis B.A."/>
            <person name="Zahonova K."/>
            <person name="Pipaliya S."/>
            <person name="Dacks J."/>
            <person name="Roger A.J."/>
        </authorList>
    </citation>
    <scope>NUCLEOTIDE SEQUENCE</scope>
    <source>
        <strain evidence="15">Busselton2</strain>
    </source>
</reference>
<dbReference type="CDD" id="cd17945">
    <property type="entry name" value="DEADc_DDX23"/>
    <property type="match status" value="1"/>
</dbReference>
<evidence type="ECO:0000256" key="7">
    <source>
        <dbReference type="ARBA" id="ARBA00023187"/>
    </source>
</evidence>
<keyword evidence="2" id="KW-0507">mRNA processing</keyword>
<feature type="compositionally biased region" description="Basic residues" evidence="11">
    <location>
        <begin position="190"/>
        <end position="199"/>
    </location>
</feature>
<gene>
    <name evidence="15" type="ORF">M0812_01620</name>
</gene>
<keyword evidence="4" id="KW-0378">Hydrolase</keyword>
<evidence type="ECO:0000256" key="5">
    <source>
        <dbReference type="ARBA" id="ARBA00022806"/>
    </source>
</evidence>
<feature type="region of interest" description="Disordered" evidence="11">
    <location>
        <begin position="1"/>
        <end position="107"/>
    </location>
</feature>
<keyword evidence="6" id="KW-0067">ATP-binding</keyword>
<comment type="caution">
    <text evidence="15">The sequence shown here is derived from an EMBL/GenBank/DDBJ whole genome shotgun (WGS) entry which is preliminary data.</text>
</comment>
<evidence type="ECO:0000259" key="14">
    <source>
        <dbReference type="PROSITE" id="PS51195"/>
    </source>
</evidence>
<dbReference type="InterPro" id="IPR011545">
    <property type="entry name" value="DEAD/DEAH_box_helicase_dom"/>
</dbReference>
<dbReference type="PROSITE" id="PS00039">
    <property type="entry name" value="DEAD_ATP_HELICASE"/>
    <property type="match status" value="1"/>
</dbReference>
<dbReference type="PROSITE" id="PS51192">
    <property type="entry name" value="HELICASE_ATP_BIND_1"/>
    <property type="match status" value="1"/>
</dbReference>
<feature type="compositionally biased region" description="Basic and acidic residues" evidence="11">
    <location>
        <begin position="51"/>
        <end position="107"/>
    </location>
</feature>
<evidence type="ECO:0000259" key="13">
    <source>
        <dbReference type="PROSITE" id="PS51194"/>
    </source>
</evidence>
<feature type="region of interest" description="Disordered" evidence="11">
    <location>
        <begin position="189"/>
        <end position="380"/>
    </location>
</feature>
<dbReference type="GO" id="GO:0005524">
    <property type="term" value="F:ATP binding"/>
    <property type="evidence" value="ECO:0007669"/>
    <property type="project" value="UniProtKB-KW"/>
</dbReference>
<proteinExistence type="inferred from homology"/>
<evidence type="ECO:0000256" key="8">
    <source>
        <dbReference type="ARBA" id="ARBA00037954"/>
    </source>
</evidence>
<dbReference type="PROSITE" id="PS51194">
    <property type="entry name" value="HELICASE_CTER"/>
    <property type="match status" value="1"/>
</dbReference>
<dbReference type="GO" id="GO:0016787">
    <property type="term" value="F:hydrolase activity"/>
    <property type="evidence" value="ECO:0007669"/>
    <property type="project" value="UniProtKB-KW"/>
</dbReference>
<protein>
    <recommendedName>
        <fullName evidence="1">RNA helicase</fullName>
        <ecNumber evidence="1">3.6.4.13</ecNumber>
    </recommendedName>
</protein>
<dbReference type="InterPro" id="IPR014001">
    <property type="entry name" value="Helicase_ATP-bd"/>
</dbReference>
<dbReference type="SUPFAM" id="SSF52540">
    <property type="entry name" value="P-loop containing nucleoside triphosphate hydrolases"/>
    <property type="match status" value="2"/>
</dbReference>
<keyword evidence="3" id="KW-0547">Nucleotide-binding</keyword>
<evidence type="ECO:0000313" key="15">
    <source>
        <dbReference type="EMBL" id="KAJ3434503.1"/>
    </source>
</evidence>
<evidence type="ECO:0000259" key="12">
    <source>
        <dbReference type="PROSITE" id="PS51192"/>
    </source>
</evidence>
<dbReference type="EC" id="3.6.4.13" evidence="1"/>
<comment type="similarity">
    <text evidence="8">Belongs to the DEAD box helicase family. DDX23/PRP28 subfamily.</text>
</comment>